<dbReference type="OrthoDB" id="3362336at2759"/>
<name>A0A8H6SFX8_MYCCL</name>
<accession>A0A8H6SFX8</accession>
<proteinExistence type="predicted"/>
<organism evidence="2 3">
    <name type="scientific">Mycena chlorophos</name>
    <name type="common">Agaric fungus</name>
    <name type="synonym">Agaricus chlorophos</name>
    <dbReference type="NCBI Taxonomy" id="658473"/>
    <lineage>
        <taxon>Eukaryota</taxon>
        <taxon>Fungi</taxon>
        <taxon>Dikarya</taxon>
        <taxon>Basidiomycota</taxon>
        <taxon>Agaricomycotina</taxon>
        <taxon>Agaricomycetes</taxon>
        <taxon>Agaricomycetidae</taxon>
        <taxon>Agaricales</taxon>
        <taxon>Marasmiineae</taxon>
        <taxon>Mycenaceae</taxon>
        <taxon>Mycena</taxon>
    </lineage>
</organism>
<keyword evidence="3" id="KW-1185">Reference proteome</keyword>
<dbReference type="Proteomes" id="UP000613580">
    <property type="component" value="Unassembled WGS sequence"/>
</dbReference>
<dbReference type="AlphaFoldDB" id="A0A8H6SFX8"/>
<feature type="region of interest" description="Disordered" evidence="1">
    <location>
        <begin position="210"/>
        <end position="304"/>
    </location>
</feature>
<sequence length="386" mass="42458">MLSSHHPSLRASLRHISRYSTRTLQEKYLLGRRVISLHLLGDAVFTSPADTLAVVHAVERRFGRVSECRFERDSTTGFLSFADVDSYALVPEDESVLLTVNVPPVPELSSGGPGLSDLPFSAGSQAVGSSTRHTRTLSFHVRHSADAFQKRSAPLPPGATRRGLASSFVQWGGFAPPLEPHPEDAQISPLKAVLGLVDVDRPNMRYQLRHWASETEPVPRQPRPRTQEPPISSPAPKPSRPSASTFSGNLAWLSPLAPRTEPAKPPPARATAPEPEADPEPEPEVAPTGIRGNEQRYRQDARRSRKMLQSLMATLSAEGDALHKTETANANANSRPRTIAKPRETRQKKKSKPEKEEEEDALVRTEVEKREGIAARIRDMFGGSLF</sequence>
<comment type="caution">
    <text evidence="2">The sequence shown here is derived from an EMBL/GenBank/DDBJ whole genome shotgun (WGS) entry which is preliminary data.</text>
</comment>
<feature type="region of interest" description="Disordered" evidence="1">
    <location>
        <begin position="318"/>
        <end position="364"/>
    </location>
</feature>
<reference evidence="2" key="1">
    <citation type="submission" date="2020-05" db="EMBL/GenBank/DDBJ databases">
        <title>Mycena genomes resolve the evolution of fungal bioluminescence.</title>
        <authorList>
            <person name="Tsai I.J."/>
        </authorList>
    </citation>
    <scope>NUCLEOTIDE SEQUENCE</scope>
    <source>
        <strain evidence="2">110903Hualien_Pintung</strain>
    </source>
</reference>
<protein>
    <submittedName>
        <fullName evidence="2">Uncharacterized protein</fullName>
    </submittedName>
</protein>
<feature type="compositionally biased region" description="Basic and acidic residues" evidence="1">
    <location>
        <begin position="293"/>
        <end position="302"/>
    </location>
</feature>
<feature type="compositionally biased region" description="Polar residues" evidence="1">
    <location>
        <begin position="327"/>
        <end position="336"/>
    </location>
</feature>
<dbReference type="EMBL" id="JACAZE010000015">
    <property type="protein sequence ID" value="KAF7298035.1"/>
    <property type="molecule type" value="Genomic_DNA"/>
</dbReference>
<evidence type="ECO:0000313" key="2">
    <source>
        <dbReference type="EMBL" id="KAF7298035.1"/>
    </source>
</evidence>
<gene>
    <name evidence="2" type="ORF">HMN09_01024700</name>
</gene>
<evidence type="ECO:0000313" key="3">
    <source>
        <dbReference type="Proteomes" id="UP000613580"/>
    </source>
</evidence>
<evidence type="ECO:0000256" key="1">
    <source>
        <dbReference type="SAM" id="MobiDB-lite"/>
    </source>
</evidence>